<comment type="subunit">
    <text evidence="9">Homodimer.</text>
</comment>
<dbReference type="FunFam" id="2.40.50.140:FF:000024">
    <property type="entry name" value="Lysine--tRNA ligase"/>
    <property type="match status" value="1"/>
</dbReference>
<evidence type="ECO:0000313" key="13">
    <source>
        <dbReference type="Proteomes" id="UP000228896"/>
    </source>
</evidence>
<dbReference type="GO" id="GO:0006430">
    <property type="term" value="P:lysyl-tRNA aminoacylation"/>
    <property type="evidence" value="ECO:0007669"/>
    <property type="project" value="UniProtKB-UniRule"/>
</dbReference>
<dbReference type="SUPFAM" id="SSF55681">
    <property type="entry name" value="Class II aaRS and biotin synthetases"/>
    <property type="match status" value="1"/>
</dbReference>
<dbReference type="GO" id="GO:0000287">
    <property type="term" value="F:magnesium ion binding"/>
    <property type="evidence" value="ECO:0007669"/>
    <property type="project" value="UniProtKB-UniRule"/>
</dbReference>
<organism evidence="12 13">
    <name type="scientific">Candidatus Falkowbacteria bacterium CG02_land_8_20_14_3_00_36_14</name>
    <dbReference type="NCBI Taxonomy" id="1974560"/>
    <lineage>
        <taxon>Bacteria</taxon>
        <taxon>Candidatus Falkowiibacteriota</taxon>
    </lineage>
</organism>
<feature type="binding site" evidence="9">
    <location>
        <position position="407"/>
    </location>
    <ligand>
        <name>Mg(2+)</name>
        <dbReference type="ChEBI" id="CHEBI:18420"/>
        <label>1</label>
    </ligand>
</feature>
<dbReference type="InterPro" id="IPR045864">
    <property type="entry name" value="aa-tRNA-synth_II/BPL/LPL"/>
</dbReference>
<comment type="subcellular location">
    <subcellularLocation>
        <location evidence="9">Cytoplasm</location>
    </subcellularLocation>
</comment>
<proteinExistence type="inferred from homology"/>
<evidence type="ECO:0000259" key="11">
    <source>
        <dbReference type="PROSITE" id="PS50862"/>
    </source>
</evidence>
<evidence type="ECO:0000256" key="1">
    <source>
        <dbReference type="ARBA" id="ARBA00008226"/>
    </source>
</evidence>
<evidence type="ECO:0000256" key="7">
    <source>
        <dbReference type="ARBA" id="ARBA00023146"/>
    </source>
</evidence>
<keyword evidence="9" id="KW-0963">Cytoplasm</keyword>
<dbReference type="SUPFAM" id="SSF50249">
    <property type="entry name" value="Nucleic acid-binding proteins"/>
    <property type="match status" value="1"/>
</dbReference>
<comment type="catalytic activity">
    <reaction evidence="8 9 10">
        <text>tRNA(Lys) + L-lysine + ATP = L-lysyl-tRNA(Lys) + AMP + diphosphate</text>
        <dbReference type="Rhea" id="RHEA:20792"/>
        <dbReference type="Rhea" id="RHEA-COMP:9696"/>
        <dbReference type="Rhea" id="RHEA-COMP:9697"/>
        <dbReference type="ChEBI" id="CHEBI:30616"/>
        <dbReference type="ChEBI" id="CHEBI:32551"/>
        <dbReference type="ChEBI" id="CHEBI:33019"/>
        <dbReference type="ChEBI" id="CHEBI:78442"/>
        <dbReference type="ChEBI" id="CHEBI:78529"/>
        <dbReference type="ChEBI" id="CHEBI:456215"/>
        <dbReference type="EC" id="6.1.1.6"/>
    </reaction>
</comment>
<dbReference type="GO" id="GO:0000049">
    <property type="term" value="F:tRNA binding"/>
    <property type="evidence" value="ECO:0007669"/>
    <property type="project" value="TreeGrafter"/>
</dbReference>
<dbReference type="Gene3D" id="3.30.930.10">
    <property type="entry name" value="Bira Bifunctional Protein, Domain 2"/>
    <property type="match status" value="1"/>
</dbReference>
<evidence type="ECO:0000256" key="6">
    <source>
        <dbReference type="ARBA" id="ARBA00022917"/>
    </source>
</evidence>
<dbReference type="CDD" id="cd04322">
    <property type="entry name" value="LysRS_N"/>
    <property type="match status" value="1"/>
</dbReference>
<dbReference type="NCBIfam" id="NF001756">
    <property type="entry name" value="PRK00484.1"/>
    <property type="match status" value="1"/>
</dbReference>
<keyword evidence="5 9" id="KW-0067">ATP-binding</keyword>
<evidence type="ECO:0000256" key="4">
    <source>
        <dbReference type="ARBA" id="ARBA00022741"/>
    </source>
</evidence>
<evidence type="ECO:0000256" key="3">
    <source>
        <dbReference type="ARBA" id="ARBA00022723"/>
    </source>
</evidence>
<name>A0A2M7DLM6_9BACT</name>
<dbReference type="AlphaFoldDB" id="A0A2M7DLM6"/>
<dbReference type="HAMAP" id="MF_00252">
    <property type="entry name" value="Lys_tRNA_synth_class2"/>
    <property type="match status" value="1"/>
</dbReference>
<reference evidence="13" key="1">
    <citation type="submission" date="2017-09" db="EMBL/GenBank/DDBJ databases">
        <title>Depth-based differentiation of microbial function through sediment-hosted aquifers and enrichment of novel symbionts in the deep terrestrial subsurface.</title>
        <authorList>
            <person name="Probst A.J."/>
            <person name="Ladd B."/>
            <person name="Jarett J.K."/>
            <person name="Geller-Mcgrath D.E."/>
            <person name="Sieber C.M.K."/>
            <person name="Emerson J.B."/>
            <person name="Anantharaman K."/>
            <person name="Thomas B.C."/>
            <person name="Malmstrom R."/>
            <person name="Stieglmeier M."/>
            <person name="Klingl A."/>
            <person name="Woyke T."/>
            <person name="Ryan C.M."/>
            <person name="Banfield J.F."/>
        </authorList>
    </citation>
    <scope>NUCLEOTIDE SEQUENCE [LARGE SCALE GENOMIC DNA]</scope>
</reference>
<accession>A0A2M7DLM6</accession>
<keyword evidence="4 9" id="KW-0547">Nucleotide-binding</keyword>
<dbReference type="PANTHER" id="PTHR42918:SF15">
    <property type="entry name" value="LYSINE--TRNA LIGASE, CHLOROPLASTIC_MITOCHONDRIAL"/>
    <property type="match status" value="1"/>
</dbReference>
<comment type="cofactor">
    <cofactor evidence="9 10">
        <name>Mg(2+)</name>
        <dbReference type="ChEBI" id="CHEBI:18420"/>
    </cofactor>
    <text evidence="9 10">Binds 3 Mg(2+) ions per subunit.</text>
</comment>
<dbReference type="InterPro" id="IPR004364">
    <property type="entry name" value="Aa-tRNA-synt_II"/>
</dbReference>
<dbReference type="Gene3D" id="2.40.50.140">
    <property type="entry name" value="Nucleic acid-binding proteins"/>
    <property type="match status" value="1"/>
</dbReference>
<keyword evidence="2 9" id="KW-0436">Ligase</keyword>
<dbReference type="PROSITE" id="PS50862">
    <property type="entry name" value="AA_TRNA_LIGASE_II"/>
    <property type="match status" value="1"/>
</dbReference>
<evidence type="ECO:0000256" key="5">
    <source>
        <dbReference type="ARBA" id="ARBA00022840"/>
    </source>
</evidence>
<comment type="caution">
    <text evidence="9">Lacks conserved residue(s) required for the propagation of feature annotation.</text>
</comment>
<evidence type="ECO:0000256" key="2">
    <source>
        <dbReference type="ARBA" id="ARBA00022598"/>
    </source>
</evidence>
<dbReference type="InterPro" id="IPR002313">
    <property type="entry name" value="Lys-tRNA-ligase_II"/>
</dbReference>
<dbReference type="Proteomes" id="UP000228896">
    <property type="component" value="Unassembled WGS sequence"/>
</dbReference>
<dbReference type="EMBL" id="PETS01000108">
    <property type="protein sequence ID" value="PIV50697.1"/>
    <property type="molecule type" value="Genomic_DNA"/>
</dbReference>
<gene>
    <name evidence="9 12" type="primary">lysS</name>
    <name evidence="12" type="ORF">COS18_04280</name>
</gene>
<dbReference type="PANTHER" id="PTHR42918">
    <property type="entry name" value="LYSYL-TRNA SYNTHETASE"/>
    <property type="match status" value="1"/>
</dbReference>
<keyword evidence="6 9" id="KW-0648">Protein biosynthesis</keyword>
<dbReference type="GO" id="GO:0004824">
    <property type="term" value="F:lysine-tRNA ligase activity"/>
    <property type="evidence" value="ECO:0007669"/>
    <property type="project" value="UniProtKB-UniRule"/>
</dbReference>
<comment type="similarity">
    <text evidence="1 9">Belongs to the class-II aminoacyl-tRNA synthetase family.</text>
</comment>
<evidence type="ECO:0000256" key="9">
    <source>
        <dbReference type="HAMAP-Rule" id="MF_00252"/>
    </source>
</evidence>
<evidence type="ECO:0000313" key="12">
    <source>
        <dbReference type="EMBL" id="PIV50697.1"/>
    </source>
</evidence>
<comment type="caution">
    <text evidence="12">The sequence shown here is derived from an EMBL/GenBank/DDBJ whole genome shotgun (WGS) entry which is preliminary data.</text>
</comment>
<dbReference type="Pfam" id="PF01336">
    <property type="entry name" value="tRNA_anti-codon"/>
    <property type="match status" value="1"/>
</dbReference>
<dbReference type="NCBIfam" id="TIGR00499">
    <property type="entry name" value="lysS_bact"/>
    <property type="match status" value="1"/>
</dbReference>
<dbReference type="InterPro" id="IPR006195">
    <property type="entry name" value="aa-tRNA-synth_II"/>
</dbReference>
<keyword evidence="9 10" id="KW-0460">Magnesium</keyword>
<keyword evidence="3 9" id="KW-0479">Metal-binding</keyword>
<evidence type="ECO:0000256" key="10">
    <source>
        <dbReference type="RuleBase" id="RU000336"/>
    </source>
</evidence>
<dbReference type="GO" id="GO:0005829">
    <property type="term" value="C:cytosol"/>
    <property type="evidence" value="ECO:0007669"/>
    <property type="project" value="TreeGrafter"/>
</dbReference>
<feature type="binding site" evidence="9">
    <location>
        <position position="407"/>
    </location>
    <ligand>
        <name>Mg(2+)</name>
        <dbReference type="ChEBI" id="CHEBI:18420"/>
        <label>2</label>
    </ligand>
</feature>
<sequence>MDTAKISERDERIKKLDELKKRGINPYPAETKRSINVYKLKKDFKELEKSYKEITIAGRLMSIRGHGNLTFAHLKDVTEKIQIAFSKKVIGPENYKIFIKLIDVGDFIEVTGNLFTTHKGEQSLMAKNWKLLSKALRPLPDKWHGLVNEEEILRKRYLDILFNPKVKEMIAKKSVFWQSVRNFMVKREFLEVETPILENTTGGADAKPFITHHNALDMDVYLRISMGELWQKRLMVAGLEKTFEIGRQFRNEGISPEHLQDYTQMEFYWAYADFKQGMKLVEELFKFIANETFGKLKFKIGKFDVDLGKKWEIYNYQDTVKKFTGIDVLNSNINQIEKKLKELKIKYDQKGFNITRAIDNLWKYCRQQISGPGFLVGAPITISPLAKKYENNPKIAQRFQPIIAGSELGNGYSELNDPLDQAERFSQQAKFREAGDEEAQMFDHEFIEALEYGMPPTCGFGMSERVFSFFMDKPARECQIFPLMKPKN</sequence>
<dbReference type="InterPro" id="IPR004365">
    <property type="entry name" value="NA-bd_OB_tRNA"/>
</dbReference>
<dbReference type="InterPro" id="IPR018149">
    <property type="entry name" value="Lys-tRNA-synth_II_C"/>
</dbReference>
<dbReference type="EC" id="6.1.1.6" evidence="9"/>
<keyword evidence="7 9" id="KW-0030">Aminoacyl-tRNA synthetase</keyword>
<dbReference type="PRINTS" id="PR00982">
    <property type="entry name" value="TRNASYNTHLYS"/>
</dbReference>
<protein>
    <recommendedName>
        <fullName evidence="9">Lysine--tRNA ligase</fullName>
        <ecNumber evidence="9">6.1.1.6</ecNumber>
    </recommendedName>
    <alternativeName>
        <fullName evidence="9">Lysyl-tRNA synthetase</fullName>
        <shortName evidence="9">LysRS</shortName>
    </alternativeName>
</protein>
<evidence type="ECO:0000256" key="8">
    <source>
        <dbReference type="ARBA" id="ARBA00048573"/>
    </source>
</evidence>
<dbReference type="InterPro" id="IPR012340">
    <property type="entry name" value="NA-bd_OB-fold"/>
</dbReference>
<dbReference type="InterPro" id="IPR044136">
    <property type="entry name" value="Lys-tRNA-ligase_II_N"/>
</dbReference>
<dbReference type="GO" id="GO:0005524">
    <property type="term" value="F:ATP binding"/>
    <property type="evidence" value="ECO:0007669"/>
    <property type="project" value="UniProtKB-UniRule"/>
</dbReference>
<dbReference type="Pfam" id="PF00152">
    <property type="entry name" value="tRNA-synt_2"/>
    <property type="match status" value="1"/>
</dbReference>
<feature type="domain" description="Aminoacyl-transfer RNA synthetases class-II family profile" evidence="11">
    <location>
        <begin position="178"/>
        <end position="486"/>
    </location>
</feature>